<dbReference type="EMBL" id="CABN01000143">
    <property type="protein sequence ID" value="CBI00487.1"/>
    <property type="molecule type" value="Genomic_DNA"/>
</dbReference>
<dbReference type="PANTHER" id="PTHR32338:SF10">
    <property type="entry name" value="N-ACETYL-GAMMA-GLUTAMYL-PHOSPHATE REDUCTASE, CHLOROPLASTIC-RELATED"/>
    <property type="match status" value="1"/>
</dbReference>
<dbReference type="EC" id="1.2.1.38" evidence="2"/>
<gene>
    <name evidence="2" type="ORF">CARN3_1496</name>
</gene>
<reference evidence="2" key="1">
    <citation type="submission" date="2009-10" db="EMBL/GenBank/DDBJ databases">
        <title>Diversity of trophic interactions inside an arsenic-rich microbial ecosystem.</title>
        <authorList>
            <person name="Bertin P.N."/>
            <person name="Heinrich-Salmeron A."/>
            <person name="Pelletier E."/>
            <person name="Goulhen-Chollet F."/>
            <person name="Arsene-Ploetze F."/>
            <person name="Gallien S."/>
            <person name="Calteau A."/>
            <person name="Vallenet D."/>
            <person name="Casiot C."/>
            <person name="Chane-Woon-Ming B."/>
            <person name="Giloteaux L."/>
            <person name="Barakat M."/>
            <person name="Bonnefoy V."/>
            <person name="Bruneel O."/>
            <person name="Chandler M."/>
            <person name="Cleiss J."/>
            <person name="Duran R."/>
            <person name="Elbaz-Poulichet F."/>
            <person name="Fonknechten N."/>
            <person name="Lauga B."/>
            <person name="Mornico D."/>
            <person name="Ortet P."/>
            <person name="Schaeffer C."/>
            <person name="Siguier P."/>
            <person name="Alexander Thil Smith A."/>
            <person name="Van Dorsselaer A."/>
            <person name="Weissenbach J."/>
            <person name="Medigue C."/>
            <person name="Le Paslier D."/>
        </authorList>
    </citation>
    <scope>NUCLEOTIDE SEQUENCE</scope>
</reference>
<name>E6PZX8_9ZZZZ</name>
<evidence type="ECO:0000259" key="1">
    <source>
        <dbReference type="Pfam" id="PF22698"/>
    </source>
</evidence>
<proteinExistence type="predicted"/>
<dbReference type="Pfam" id="PF22698">
    <property type="entry name" value="Semialdhyde_dhC_1"/>
    <property type="match status" value="1"/>
</dbReference>
<organism evidence="2">
    <name type="scientific">mine drainage metagenome</name>
    <dbReference type="NCBI Taxonomy" id="410659"/>
    <lineage>
        <taxon>unclassified sequences</taxon>
        <taxon>metagenomes</taxon>
        <taxon>ecological metagenomes</taxon>
    </lineage>
</organism>
<feature type="domain" description="N-acetyl-gamma-glutamyl-phosphate reductase dimerisation" evidence="1">
    <location>
        <begin position="2"/>
        <end position="42"/>
    </location>
</feature>
<evidence type="ECO:0000313" key="2">
    <source>
        <dbReference type="EMBL" id="CBI00487.1"/>
    </source>
</evidence>
<dbReference type="GO" id="GO:0003942">
    <property type="term" value="F:N-acetyl-gamma-glutamyl-phosphate reductase activity"/>
    <property type="evidence" value="ECO:0007669"/>
    <property type="project" value="UniProtKB-EC"/>
</dbReference>
<keyword evidence="2" id="KW-0560">Oxidoreductase</keyword>
<protein>
    <submittedName>
        <fullName evidence="2">N-acetylglutamate gamma-semialdehyde dehydrogenase</fullName>
        <ecNumber evidence="2">1.2.1.38</ecNumber>
    </submittedName>
</protein>
<sequence length="68" mass="7439">MVRLHGHNLPQIQHSVKTSYCDIGWQVARDGHRAVIVSCLDNLLKGAAGQAVQNLNVMMGWAEAEGLE</sequence>
<dbReference type="PANTHER" id="PTHR32338">
    <property type="entry name" value="N-ACETYL-GAMMA-GLUTAMYL-PHOSPHATE REDUCTASE, CHLOROPLASTIC-RELATED-RELATED"/>
    <property type="match status" value="1"/>
</dbReference>
<comment type="caution">
    <text evidence="2">The sequence shown here is derived from an EMBL/GenBank/DDBJ whole genome shotgun (WGS) entry which is preliminary data.</text>
</comment>
<dbReference type="Gene3D" id="3.30.360.10">
    <property type="entry name" value="Dihydrodipicolinate Reductase, domain 2"/>
    <property type="match status" value="1"/>
</dbReference>
<dbReference type="AlphaFoldDB" id="E6PZX8"/>
<dbReference type="InterPro" id="IPR050085">
    <property type="entry name" value="AGPR"/>
</dbReference>
<dbReference type="InterPro" id="IPR058924">
    <property type="entry name" value="AGPR_dimerisation_dom"/>
</dbReference>
<accession>E6PZX8</accession>